<comment type="caution">
    <text evidence="1">The sequence shown here is derived from an EMBL/GenBank/DDBJ whole genome shotgun (WGS) entry which is preliminary data.</text>
</comment>
<dbReference type="RefSeq" id="WP_309851128.1">
    <property type="nucleotide sequence ID" value="NZ_BAAAIU010000003.1"/>
</dbReference>
<dbReference type="Proteomes" id="UP001247307">
    <property type="component" value="Unassembled WGS sequence"/>
</dbReference>
<gene>
    <name evidence="1" type="ORF">J2S35_001255</name>
</gene>
<evidence type="ECO:0000313" key="2">
    <source>
        <dbReference type="Proteomes" id="UP001247307"/>
    </source>
</evidence>
<proteinExistence type="predicted"/>
<dbReference type="AlphaFoldDB" id="A0AAE4C8E2"/>
<sequence length="75" mass="7842">MDARNADLWLAPRASSPSAWNEGSGPEDVANFAQAIIANDLLGAPDARAENYSPLHLDGQVHLAPIYDIASGLAA</sequence>
<protein>
    <submittedName>
        <fullName evidence="1">Uncharacterized protein</fullName>
    </submittedName>
</protein>
<name>A0AAE4C8E2_9MICC</name>
<organism evidence="1 2">
    <name type="scientific">Falsarthrobacter nasiphocae</name>
    <dbReference type="NCBI Taxonomy" id="189863"/>
    <lineage>
        <taxon>Bacteria</taxon>
        <taxon>Bacillati</taxon>
        <taxon>Actinomycetota</taxon>
        <taxon>Actinomycetes</taxon>
        <taxon>Micrococcales</taxon>
        <taxon>Micrococcaceae</taxon>
        <taxon>Falsarthrobacter</taxon>
    </lineage>
</organism>
<evidence type="ECO:0000313" key="1">
    <source>
        <dbReference type="EMBL" id="MDR6892315.1"/>
    </source>
</evidence>
<keyword evidence="2" id="KW-1185">Reference proteome</keyword>
<accession>A0AAE4C8E2</accession>
<reference evidence="1" key="1">
    <citation type="submission" date="2023-07" db="EMBL/GenBank/DDBJ databases">
        <title>Sequencing the genomes of 1000 actinobacteria strains.</title>
        <authorList>
            <person name="Klenk H.-P."/>
        </authorList>
    </citation>
    <scope>NUCLEOTIDE SEQUENCE</scope>
    <source>
        <strain evidence="1">DSM 13988</strain>
    </source>
</reference>
<dbReference type="EMBL" id="JAVDUI010000001">
    <property type="protein sequence ID" value="MDR6892315.1"/>
    <property type="molecule type" value="Genomic_DNA"/>
</dbReference>